<comment type="caution">
    <text evidence="12">The sequence shown here is derived from an EMBL/GenBank/DDBJ whole genome shotgun (WGS) entry which is preliminary data.</text>
</comment>
<feature type="region of interest" description="Disordered" evidence="10">
    <location>
        <begin position="36"/>
        <end position="76"/>
    </location>
</feature>
<evidence type="ECO:0000256" key="6">
    <source>
        <dbReference type="ARBA" id="ARBA00023015"/>
    </source>
</evidence>
<keyword evidence="4 9" id="KW-0863">Zinc-finger</keyword>
<dbReference type="Pfam" id="PF00096">
    <property type="entry name" value="zf-C2H2"/>
    <property type="match status" value="1"/>
</dbReference>
<feature type="domain" description="C2H2-type" evidence="11">
    <location>
        <begin position="183"/>
        <end position="210"/>
    </location>
</feature>
<keyword evidence="5" id="KW-0862">Zinc</keyword>
<feature type="compositionally biased region" description="Polar residues" evidence="10">
    <location>
        <begin position="94"/>
        <end position="112"/>
    </location>
</feature>
<dbReference type="InterPro" id="IPR036236">
    <property type="entry name" value="Znf_C2H2_sf"/>
</dbReference>
<organism evidence="12 13">
    <name type="scientific">Bursaphelenchus xylophilus</name>
    <name type="common">Pinewood nematode worm</name>
    <name type="synonym">Aphelenchoides xylophilus</name>
    <dbReference type="NCBI Taxonomy" id="6326"/>
    <lineage>
        <taxon>Eukaryota</taxon>
        <taxon>Metazoa</taxon>
        <taxon>Ecdysozoa</taxon>
        <taxon>Nematoda</taxon>
        <taxon>Chromadorea</taxon>
        <taxon>Rhabditida</taxon>
        <taxon>Tylenchina</taxon>
        <taxon>Tylenchomorpha</taxon>
        <taxon>Aphelenchoidea</taxon>
        <taxon>Aphelenchoididae</taxon>
        <taxon>Bursaphelenchus</taxon>
    </lineage>
</organism>
<feature type="domain" description="C2H2-type" evidence="11">
    <location>
        <begin position="155"/>
        <end position="182"/>
    </location>
</feature>
<evidence type="ECO:0000259" key="11">
    <source>
        <dbReference type="PROSITE" id="PS50157"/>
    </source>
</evidence>
<evidence type="ECO:0000256" key="3">
    <source>
        <dbReference type="ARBA" id="ARBA00022737"/>
    </source>
</evidence>
<feature type="region of interest" description="Disordered" evidence="10">
    <location>
        <begin position="92"/>
        <end position="126"/>
    </location>
</feature>
<dbReference type="Proteomes" id="UP000659654">
    <property type="component" value="Unassembled WGS sequence"/>
</dbReference>
<keyword evidence="7" id="KW-0804">Transcription</keyword>
<feature type="compositionally biased region" description="Polar residues" evidence="10">
    <location>
        <begin position="64"/>
        <end position="73"/>
    </location>
</feature>
<proteinExistence type="predicted"/>
<sequence>MEVHHLAHRHMNYGNPHILDGLYEDPKLSMVNGGHANTSPNELQTNIKTEPSYSSYGQHFPESASPSTSSPVQLHNYPEAYDTKPLLAPLPQCTLPSPSLSNHIPPTSSPNSLDGKGSKSHDRKRPYPCSMCSSRFGSKMELEEHQNSHTGQKPFECDVCQSRFNRRSTLWNHKRIHSDAKPFSCTVCHMTFKWKNSLKCHKEMHLRKNETSAAMDHDIKMLTYATAAKKKLAEQHGGTFNAPLQTTTNPNAKRRKGRGAKKPSTSLLPSDLLHHKDSNISVDLLNQMDSSLYHNPPVSAQNPLDFNLHSNNLIMQAIQQQQQRTDEQQHHEQQFMMNGHQQQQAQHNDVMGQHQHSLQENQGAQNLFNPQFLDNQNGQQLRLPNFLNPMNVLDFQQQLELAANNERGGNQLPQTGYMNAVAAATSNSQTGLADQLQNQVHQNAPIVNNHLDGVLNSPQNLYQQPIDPSILLNQQQIQNPVDYMNCEFALNPNHMYQFQSYHLDQNQTSQAQNVPSSIHSDIVPHHLEESVPNFANEEFQKFAKMLPFDKW</sequence>
<feature type="domain" description="C2H2-type" evidence="11">
    <location>
        <begin position="127"/>
        <end position="154"/>
    </location>
</feature>
<dbReference type="Proteomes" id="UP000582659">
    <property type="component" value="Unassembled WGS sequence"/>
</dbReference>
<feature type="compositionally biased region" description="Polar residues" evidence="10">
    <location>
        <begin position="36"/>
        <end position="57"/>
    </location>
</feature>
<keyword evidence="3" id="KW-0677">Repeat</keyword>
<name>A0A7I8XC48_BURXY</name>
<reference evidence="12" key="1">
    <citation type="submission" date="2020-09" db="EMBL/GenBank/DDBJ databases">
        <authorList>
            <person name="Kikuchi T."/>
        </authorList>
    </citation>
    <scope>NUCLEOTIDE SEQUENCE</scope>
    <source>
        <strain evidence="12">Ka4C1</strain>
    </source>
</reference>
<dbReference type="GO" id="GO:0000978">
    <property type="term" value="F:RNA polymerase II cis-regulatory region sequence-specific DNA binding"/>
    <property type="evidence" value="ECO:0007669"/>
    <property type="project" value="TreeGrafter"/>
</dbReference>
<dbReference type="GO" id="GO:0005654">
    <property type="term" value="C:nucleoplasm"/>
    <property type="evidence" value="ECO:0007669"/>
    <property type="project" value="TreeGrafter"/>
</dbReference>
<dbReference type="SMART" id="SM00355">
    <property type="entry name" value="ZnF_C2H2"/>
    <property type="match status" value="3"/>
</dbReference>
<dbReference type="PROSITE" id="PS00028">
    <property type="entry name" value="ZINC_FINGER_C2H2_1"/>
    <property type="match status" value="3"/>
</dbReference>
<evidence type="ECO:0000256" key="5">
    <source>
        <dbReference type="ARBA" id="ARBA00022833"/>
    </source>
</evidence>
<feature type="compositionally biased region" description="Polar residues" evidence="10">
    <location>
        <begin position="242"/>
        <end position="251"/>
    </location>
</feature>
<keyword evidence="2" id="KW-0479">Metal-binding</keyword>
<evidence type="ECO:0000313" key="12">
    <source>
        <dbReference type="EMBL" id="CAD5235193.1"/>
    </source>
</evidence>
<feature type="compositionally biased region" description="Basic residues" evidence="10">
    <location>
        <begin position="252"/>
        <end position="261"/>
    </location>
</feature>
<keyword evidence="6" id="KW-0805">Transcription regulation</keyword>
<dbReference type="OrthoDB" id="6077919at2759"/>
<feature type="region of interest" description="Disordered" evidence="10">
    <location>
        <begin position="235"/>
        <end position="272"/>
    </location>
</feature>
<keyword evidence="13" id="KW-1185">Reference proteome</keyword>
<dbReference type="GO" id="GO:0001227">
    <property type="term" value="F:DNA-binding transcription repressor activity, RNA polymerase II-specific"/>
    <property type="evidence" value="ECO:0007669"/>
    <property type="project" value="TreeGrafter"/>
</dbReference>
<evidence type="ECO:0000256" key="9">
    <source>
        <dbReference type="PROSITE-ProRule" id="PRU00042"/>
    </source>
</evidence>
<dbReference type="AlphaFoldDB" id="A0A7I8XC48"/>
<accession>A0A7I8XC48</accession>
<evidence type="ECO:0000256" key="10">
    <source>
        <dbReference type="SAM" id="MobiDB-lite"/>
    </source>
</evidence>
<evidence type="ECO:0000256" key="4">
    <source>
        <dbReference type="ARBA" id="ARBA00022771"/>
    </source>
</evidence>
<dbReference type="PANTHER" id="PTHR24399:SF70">
    <property type="entry name" value="C2H2-TYPE DOMAIN-CONTAINING PROTEIN"/>
    <property type="match status" value="1"/>
</dbReference>
<gene>
    <name evidence="12" type="ORF">BXYJ_LOCUS15284</name>
</gene>
<dbReference type="SUPFAM" id="SSF57667">
    <property type="entry name" value="beta-beta-alpha zinc fingers"/>
    <property type="match status" value="2"/>
</dbReference>
<evidence type="ECO:0000256" key="8">
    <source>
        <dbReference type="ARBA" id="ARBA00023242"/>
    </source>
</evidence>
<dbReference type="SMR" id="A0A7I8XC48"/>
<dbReference type="EMBL" id="CAJFDI010000006">
    <property type="protein sequence ID" value="CAD5235193.1"/>
    <property type="molecule type" value="Genomic_DNA"/>
</dbReference>
<protein>
    <submittedName>
        <fullName evidence="12">(pine wood nematode) hypothetical protein</fullName>
    </submittedName>
</protein>
<evidence type="ECO:0000256" key="2">
    <source>
        <dbReference type="ARBA" id="ARBA00022723"/>
    </source>
</evidence>
<dbReference type="GO" id="GO:0008270">
    <property type="term" value="F:zinc ion binding"/>
    <property type="evidence" value="ECO:0007669"/>
    <property type="project" value="UniProtKB-KW"/>
</dbReference>
<dbReference type="EMBL" id="CAJFCV020000006">
    <property type="protein sequence ID" value="CAG9131415.1"/>
    <property type="molecule type" value="Genomic_DNA"/>
</dbReference>
<keyword evidence="8" id="KW-0539">Nucleus</keyword>
<dbReference type="PANTHER" id="PTHR24399">
    <property type="entry name" value="ZINC FINGER AND BTB DOMAIN-CONTAINING"/>
    <property type="match status" value="1"/>
</dbReference>
<evidence type="ECO:0000313" key="13">
    <source>
        <dbReference type="Proteomes" id="UP000659654"/>
    </source>
</evidence>
<dbReference type="FunFam" id="3.30.160.60:FF:001666">
    <property type="entry name" value="MDS1 and EVI1 complex locus"/>
    <property type="match status" value="1"/>
</dbReference>
<dbReference type="FunFam" id="3.30.160.60:FF:001729">
    <property type="entry name" value="Zinc finger protein 337"/>
    <property type="match status" value="1"/>
</dbReference>
<evidence type="ECO:0000256" key="1">
    <source>
        <dbReference type="ARBA" id="ARBA00004123"/>
    </source>
</evidence>
<dbReference type="Gene3D" id="3.30.160.60">
    <property type="entry name" value="Classic Zinc Finger"/>
    <property type="match status" value="3"/>
</dbReference>
<evidence type="ECO:0000256" key="7">
    <source>
        <dbReference type="ARBA" id="ARBA00023163"/>
    </source>
</evidence>
<dbReference type="PROSITE" id="PS50157">
    <property type="entry name" value="ZINC_FINGER_C2H2_2"/>
    <property type="match status" value="3"/>
</dbReference>
<comment type="subcellular location">
    <subcellularLocation>
        <location evidence="1">Nucleus</location>
    </subcellularLocation>
</comment>
<dbReference type="InterPro" id="IPR013087">
    <property type="entry name" value="Znf_C2H2_type"/>
</dbReference>